<protein>
    <submittedName>
        <fullName evidence="6">Predicted transcriptional regulator</fullName>
    </submittedName>
</protein>
<dbReference type="Proteomes" id="UP000199452">
    <property type="component" value="Unassembled WGS sequence"/>
</dbReference>
<organism evidence="6 7">
    <name type="scientific">Williamwhitmania taraxaci</name>
    <dbReference type="NCBI Taxonomy" id="1640674"/>
    <lineage>
        <taxon>Bacteria</taxon>
        <taxon>Pseudomonadati</taxon>
        <taxon>Bacteroidota</taxon>
        <taxon>Bacteroidia</taxon>
        <taxon>Bacteroidales</taxon>
        <taxon>Williamwhitmaniaceae</taxon>
        <taxon>Williamwhitmania</taxon>
    </lineage>
</organism>
<evidence type="ECO:0000256" key="1">
    <source>
        <dbReference type="ARBA" id="ARBA00011046"/>
    </source>
</evidence>
<name>A0A1G6MYA3_9BACT</name>
<dbReference type="EMBL" id="FMYP01000039">
    <property type="protein sequence ID" value="SDC59966.1"/>
    <property type="molecule type" value="Genomic_DNA"/>
</dbReference>
<dbReference type="SUPFAM" id="SSF46785">
    <property type="entry name" value="Winged helix' DNA-binding domain"/>
    <property type="match status" value="1"/>
</dbReference>
<gene>
    <name evidence="6" type="ORF">SAMN05216323_10398</name>
</gene>
<evidence type="ECO:0000256" key="3">
    <source>
        <dbReference type="ARBA" id="ARBA00023125"/>
    </source>
</evidence>
<proteinExistence type="inferred from homology"/>
<feature type="coiled-coil region" evidence="5">
    <location>
        <begin position="98"/>
        <end position="128"/>
    </location>
</feature>
<accession>A0A1G6MYA3</accession>
<keyword evidence="4" id="KW-0804">Transcription</keyword>
<dbReference type="GO" id="GO:0003677">
    <property type="term" value="F:DNA binding"/>
    <property type="evidence" value="ECO:0007669"/>
    <property type="project" value="UniProtKB-KW"/>
</dbReference>
<keyword evidence="3" id="KW-0238">DNA-binding</keyword>
<dbReference type="STRING" id="1640674.SAMN05216323_10398"/>
<evidence type="ECO:0000256" key="2">
    <source>
        <dbReference type="ARBA" id="ARBA00023015"/>
    </source>
</evidence>
<keyword evidence="7" id="KW-1185">Reference proteome</keyword>
<dbReference type="RefSeq" id="WP_092438859.1">
    <property type="nucleotide sequence ID" value="NZ_FMYP01000039.1"/>
</dbReference>
<dbReference type="InterPro" id="IPR036388">
    <property type="entry name" value="WH-like_DNA-bd_sf"/>
</dbReference>
<dbReference type="Pfam" id="PF03965">
    <property type="entry name" value="Penicillinase_R"/>
    <property type="match status" value="1"/>
</dbReference>
<comment type="similarity">
    <text evidence="1">Belongs to the BlaI transcriptional regulatory family.</text>
</comment>
<reference evidence="6 7" key="1">
    <citation type="submission" date="2016-09" db="EMBL/GenBank/DDBJ databases">
        <authorList>
            <person name="Capua I."/>
            <person name="De Benedictis P."/>
            <person name="Joannis T."/>
            <person name="Lombin L.H."/>
            <person name="Cattoli G."/>
        </authorList>
    </citation>
    <scope>NUCLEOTIDE SEQUENCE [LARGE SCALE GENOMIC DNA]</scope>
    <source>
        <strain evidence="6 7">A7P-90m</strain>
    </source>
</reference>
<evidence type="ECO:0000313" key="7">
    <source>
        <dbReference type="Proteomes" id="UP000199452"/>
    </source>
</evidence>
<sequence length="131" mass="15378">MKELTKAEEQVMEYLWKLERAFVRDILDEFPEPKPAYTTVSTIVRILEKKELVGYTAFGKNYQYFPLATKKEYAWQCFRGVLSKHFNSSVRRFASFFAADSKVSLSELEEMKELIEKEIQKRKTEEANGSS</sequence>
<dbReference type="PIRSF" id="PIRSF019455">
    <property type="entry name" value="CopR_AtkY"/>
    <property type="match status" value="1"/>
</dbReference>
<keyword evidence="5" id="KW-0175">Coiled coil</keyword>
<keyword evidence="2" id="KW-0805">Transcription regulation</keyword>
<dbReference type="Gene3D" id="1.10.10.10">
    <property type="entry name" value="Winged helix-like DNA-binding domain superfamily/Winged helix DNA-binding domain"/>
    <property type="match status" value="1"/>
</dbReference>
<dbReference type="Gene3D" id="1.10.4040.10">
    <property type="entry name" value="Penicillinase repressor domain"/>
    <property type="match status" value="1"/>
</dbReference>
<dbReference type="AlphaFoldDB" id="A0A1G6MYA3"/>
<evidence type="ECO:0000313" key="6">
    <source>
        <dbReference type="EMBL" id="SDC59966.1"/>
    </source>
</evidence>
<dbReference type="GO" id="GO:0045892">
    <property type="term" value="P:negative regulation of DNA-templated transcription"/>
    <property type="evidence" value="ECO:0007669"/>
    <property type="project" value="InterPro"/>
</dbReference>
<dbReference type="InterPro" id="IPR005650">
    <property type="entry name" value="BlaI_family"/>
</dbReference>
<evidence type="ECO:0000256" key="5">
    <source>
        <dbReference type="SAM" id="Coils"/>
    </source>
</evidence>
<evidence type="ECO:0000256" key="4">
    <source>
        <dbReference type="ARBA" id="ARBA00023163"/>
    </source>
</evidence>
<dbReference type="OrthoDB" id="1098508at2"/>
<dbReference type="InterPro" id="IPR036390">
    <property type="entry name" value="WH_DNA-bd_sf"/>
</dbReference>